<feature type="non-terminal residue" evidence="1">
    <location>
        <position position="1"/>
    </location>
</feature>
<proteinExistence type="predicted"/>
<gene>
    <name evidence="1" type="ORF">Rin_00023520</name>
</gene>
<dbReference type="AlphaFoldDB" id="G2H2P4"/>
<comment type="caution">
    <text evidence="1">The sequence shown here is derived from an EMBL/GenBank/DDBJ whole genome shotgun (WGS) entry which is preliminary data.</text>
</comment>
<dbReference type="Proteomes" id="UP000004116">
    <property type="component" value="Unassembled WGS sequence"/>
</dbReference>
<protein>
    <submittedName>
        <fullName evidence="1">Uncharacterized protein</fullName>
    </submittedName>
</protein>
<dbReference type="SUPFAM" id="SSF52540">
    <property type="entry name" value="P-loop containing nucleoside triphosphate hydrolases"/>
    <property type="match status" value="1"/>
</dbReference>
<keyword evidence="2" id="KW-1185">Reference proteome</keyword>
<dbReference type="InterPro" id="IPR027417">
    <property type="entry name" value="P-loop_NTPase"/>
</dbReference>
<reference evidence="1 2" key="1">
    <citation type="journal article" date="2012" name="Genome Res.">
        <title>Genomic basis of endosymbiont-conferred protection against an insect parasitoid.</title>
        <authorList>
            <person name="Hansen A.K."/>
            <person name="Vorburger C."/>
            <person name="Moran N.A."/>
        </authorList>
    </citation>
    <scope>NUCLEOTIDE SEQUENCE [LARGE SCALE GENOMIC DNA]</scope>
    <source>
        <strain evidence="2">R5.15</strain>
    </source>
</reference>
<evidence type="ECO:0000313" key="1">
    <source>
        <dbReference type="EMBL" id="EGY27734.1"/>
    </source>
</evidence>
<sequence>VIIIAHHFNTLDHVDRIVVFEQGRIVGDGNKATLFADEPPFSATLC</sequence>
<dbReference type="Gene3D" id="3.40.50.300">
    <property type="entry name" value="P-loop containing nucleotide triphosphate hydrolases"/>
    <property type="match status" value="1"/>
</dbReference>
<accession>G2H2P4</accession>
<organism evidence="1 2">
    <name type="scientific">Candidatus Regiella insecticola 5.15</name>
    <dbReference type="NCBI Taxonomy" id="1005043"/>
    <lineage>
        <taxon>Bacteria</taxon>
        <taxon>Pseudomonadati</taxon>
        <taxon>Pseudomonadota</taxon>
        <taxon>Gammaproteobacteria</taxon>
        <taxon>Enterobacterales</taxon>
        <taxon>Enterobacteriaceae</taxon>
        <taxon>aphid secondary symbionts</taxon>
        <taxon>Candidatus Regiella</taxon>
    </lineage>
</organism>
<dbReference type="EMBL" id="AGCA01000562">
    <property type="protein sequence ID" value="EGY27734.1"/>
    <property type="molecule type" value="Genomic_DNA"/>
</dbReference>
<name>G2H2P4_9ENTR</name>
<dbReference type="OrthoDB" id="9787557at2"/>
<evidence type="ECO:0000313" key="2">
    <source>
        <dbReference type="Proteomes" id="UP000004116"/>
    </source>
</evidence>